<evidence type="ECO:0000256" key="13">
    <source>
        <dbReference type="SAM" id="Phobius"/>
    </source>
</evidence>
<evidence type="ECO:0000256" key="5">
    <source>
        <dbReference type="ARBA" id="ARBA00022989"/>
    </source>
</evidence>
<feature type="transmembrane region" description="Helical" evidence="13">
    <location>
        <begin position="230"/>
        <end position="254"/>
    </location>
</feature>
<keyword evidence="11 12" id="KW-0807">Transducer</keyword>
<evidence type="ECO:0000256" key="6">
    <source>
        <dbReference type="ARBA" id="ARBA00023040"/>
    </source>
</evidence>
<feature type="transmembrane region" description="Helical" evidence="13">
    <location>
        <begin position="274"/>
        <end position="293"/>
    </location>
</feature>
<accession>A0AAD7RTE7</accession>
<evidence type="ECO:0000256" key="7">
    <source>
        <dbReference type="ARBA" id="ARBA00023130"/>
    </source>
</evidence>
<keyword evidence="7" id="KW-1064">Adaptive immunity</keyword>
<feature type="transmembrane region" description="Helical" evidence="13">
    <location>
        <begin position="133"/>
        <end position="160"/>
    </location>
</feature>
<evidence type="ECO:0000256" key="3">
    <source>
        <dbReference type="ARBA" id="ARBA00022692"/>
    </source>
</evidence>
<keyword evidence="4" id="KW-0391">Immunity</keyword>
<dbReference type="PANTHER" id="PTHR24231">
    <property type="entry name" value="PURINOCEPTOR-RELATED G-PROTEIN COUPLED RECEPTOR"/>
    <property type="match status" value="1"/>
</dbReference>
<keyword evidence="10 12" id="KW-0675">Receptor</keyword>
<dbReference type="PANTHER" id="PTHR24231:SF25">
    <property type="entry name" value="G-PROTEIN COUPLED RECEPTORS FAMILY 1 PROFILE DOMAIN-CONTAINING PROTEIN"/>
    <property type="match status" value="1"/>
</dbReference>
<dbReference type="Gene3D" id="1.20.1070.10">
    <property type="entry name" value="Rhodopsin 7-helix transmembrane proteins"/>
    <property type="match status" value="1"/>
</dbReference>
<dbReference type="PRINTS" id="PR00237">
    <property type="entry name" value="GPCRRHODOPSN"/>
</dbReference>
<dbReference type="GO" id="GO:0005886">
    <property type="term" value="C:plasma membrane"/>
    <property type="evidence" value="ECO:0007669"/>
    <property type="project" value="UniProtKB-SubCell"/>
</dbReference>
<sequence length="365" mass="41821">MHGINVTYCSVSETYKKVTLPVAYGLVFVLGLALNGTLLWLVCFRTKTWSCSIIYLVNLAVADLLYVLALPLLIVSYAMGDVWQFGDGACKAVRFFFYANLHGSMMFLMCISVHRFMGVCYPIKTIGYRTKRVAIFASALVWIFVTTETLPTAAFAHSGFINNMTVCFDMTSPGRFRQYFPYGMFLTIVGFLLPFVVIVTCYCLMLKTLSRADVNIKVGKRTRRKSVRTIQMVCLLFVLCFVPYHITRLIYLFVRVYVANNCELLNVVMLSYKIWRPIVSFNCCINPILYFACSDKHRRQLFAKLCKWRVHPSESTVHVQVTMGSKKSLRVTTRQFSGFSCPEDKMCHGQIMSQRQEMVRTEMSC</sequence>
<evidence type="ECO:0000256" key="12">
    <source>
        <dbReference type="RuleBase" id="RU000688"/>
    </source>
</evidence>
<dbReference type="GO" id="GO:0004930">
    <property type="term" value="F:G protein-coupled receptor activity"/>
    <property type="evidence" value="ECO:0007669"/>
    <property type="project" value="UniProtKB-KW"/>
</dbReference>
<dbReference type="PROSITE" id="PS00237">
    <property type="entry name" value="G_PROTEIN_RECEP_F1_1"/>
    <property type="match status" value="1"/>
</dbReference>
<gene>
    <name evidence="15" type="ORF">AAFF_G00130800</name>
</gene>
<feature type="domain" description="G-protein coupled receptors family 1 profile" evidence="14">
    <location>
        <begin position="34"/>
        <end position="290"/>
    </location>
</feature>
<feature type="transmembrane region" description="Helical" evidence="13">
    <location>
        <begin position="22"/>
        <end position="41"/>
    </location>
</feature>
<evidence type="ECO:0000259" key="14">
    <source>
        <dbReference type="PROSITE" id="PS50262"/>
    </source>
</evidence>
<dbReference type="SUPFAM" id="SSF81321">
    <property type="entry name" value="Family A G protein-coupled receptor-like"/>
    <property type="match status" value="1"/>
</dbReference>
<keyword evidence="9" id="KW-1015">Disulfide bond</keyword>
<dbReference type="EMBL" id="JAINUG010000191">
    <property type="protein sequence ID" value="KAJ8388671.1"/>
    <property type="molecule type" value="Genomic_DNA"/>
</dbReference>
<dbReference type="Proteomes" id="UP001221898">
    <property type="component" value="Unassembled WGS sequence"/>
</dbReference>
<dbReference type="InterPro" id="IPR017452">
    <property type="entry name" value="GPCR_Rhodpsn_7TM"/>
</dbReference>
<organism evidence="15 16">
    <name type="scientific">Aldrovandia affinis</name>
    <dbReference type="NCBI Taxonomy" id="143900"/>
    <lineage>
        <taxon>Eukaryota</taxon>
        <taxon>Metazoa</taxon>
        <taxon>Chordata</taxon>
        <taxon>Craniata</taxon>
        <taxon>Vertebrata</taxon>
        <taxon>Euteleostomi</taxon>
        <taxon>Actinopterygii</taxon>
        <taxon>Neopterygii</taxon>
        <taxon>Teleostei</taxon>
        <taxon>Notacanthiformes</taxon>
        <taxon>Halosauridae</taxon>
        <taxon>Aldrovandia</taxon>
    </lineage>
</organism>
<feature type="transmembrane region" description="Helical" evidence="13">
    <location>
        <begin position="180"/>
        <end position="209"/>
    </location>
</feature>
<comment type="similarity">
    <text evidence="12">Belongs to the G-protein coupled receptor 1 family.</text>
</comment>
<evidence type="ECO:0000256" key="2">
    <source>
        <dbReference type="ARBA" id="ARBA00022475"/>
    </source>
</evidence>
<dbReference type="AlphaFoldDB" id="A0AAD7RTE7"/>
<dbReference type="PRINTS" id="PR01157">
    <property type="entry name" value="P2YPURNOCPTR"/>
</dbReference>
<evidence type="ECO:0000256" key="10">
    <source>
        <dbReference type="ARBA" id="ARBA00023170"/>
    </source>
</evidence>
<keyword evidence="6 12" id="KW-0297">G-protein coupled receptor</keyword>
<dbReference type="FunFam" id="1.20.1070.10:FF:000017">
    <property type="entry name" value="lysophosphatidic acid receptor 4"/>
    <property type="match status" value="1"/>
</dbReference>
<reference evidence="15" key="1">
    <citation type="journal article" date="2023" name="Science">
        <title>Genome structures resolve the early diversification of teleost fishes.</title>
        <authorList>
            <person name="Parey E."/>
            <person name="Louis A."/>
            <person name="Montfort J."/>
            <person name="Bouchez O."/>
            <person name="Roques C."/>
            <person name="Iampietro C."/>
            <person name="Lluch J."/>
            <person name="Castinel A."/>
            <person name="Donnadieu C."/>
            <person name="Desvignes T."/>
            <person name="Floi Bucao C."/>
            <person name="Jouanno E."/>
            <person name="Wen M."/>
            <person name="Mejri S."/>
            <person name="Dirks R."/>
            <person name="Jansen H."/>
            <person name="Henkel C."/>
            <person name="Chen W.J."/>
            <person name="Zahm M."/>
            <person name="Cabau C."/>
            <person name="Klopp C."/>
            <person name="Thompson A.W."/>
            <person name="Robinson-Rechavi M."/>
            <person name="Braasch I."/>
            <person name="Lecointre G."/>
            <person name="Bobe J."/>
            <person name="Postlethwait J.H."/>
            <person name="Berthelot C."/>
            <person name="Roest Crollius H."/>
            <person name="Guiguen Y."/>
        </authorList>
    </citation>
    <scope>NUCLEOTIDE SEQUENCE</scope>
    <source>
        <strain evidence="15">NC1722</strain>
    </source>
</reference>
<keyword evidence="3 12" id="KW-0812">Transmembrane</keyword>
<evidence type="ECO:0000256" key="1">
    <source>
        <dbReference type="ARBA" id="ARBA00004651"/>
    </source>
</evidence>
<keyword evidence="2" id="KW-1003">Cell membrane</keyword>
<dbReference type="PROSITE" id="PS50262">
    <property type="entry name" value="G_PROTEIN_RECEP_F1_2"/>
    <property type="match status" value="1"/>
</dbReference>
<evidence type="ECO:0000313" key="15">
    <source>
        <dbReference type="EMBL" id="KAJ8388671.1"/>
    </source>
</evidence>
<protein>
    <recommendedName>
        <fullName evidence="14">G-protein coupled receptors family 1 profile domain-containing protein</fullName>
    </recommendedName>
</protein>
<name>A0AAD7RTE7_9TELE</name>
<keyword evidence="16" id="KW-1185">Reference proteome</keyword>
<evidence type="ECO:0000313" key="16">
    <source>
        <dbReference type="Proteomes" id="UP001221898"/>
    </source>
</evidence>
<comment type="subcellular location">
    <subcellularLocation>
        <location evidence="1">Cell membrane</location>
        <topology evidence="1">Multi-pass membrane protein</topology>
    </subcellularLocation>
</comment>
<comment type="caution">
    <text evidence="15">The sequence shown here is derived from an EMBL/GenBank/DDBJ whole genome shotgun (WGS) entry which is preliminary data.</text>
</comment>
<evidence type="ECO:0000256" key="11">
    <source>
        <dbReference type="ARBA" id="ARBA00023224"/>
    </source>
</evidence>
<feature type="transmembrane region" description="Helical" evidence="13">
    <location>
        <begin position="95"/>
        <end position="113"/>
    </location>
</feature>
<dbReference type="Pfam" id="PF00001">
    <property type="entry name" value="7tm_1"/>
    <property type="match status" value="1"/>
</dbReference>
<proteinExistence type="inferred from homology"/>
<evidence type="ECO:0000256" key="9">
    <source>
        <dbReference type="ARBA" id="ARBA00023157"/>
    </source>
</evidence>
<dbReference type="GO" id="GO:0002250">
    <property type="term" value="P:adaptive immune response"/>
    <property type="evidence" value="ECO:0007669"/>
    <property type="project" value="UniProtKB-KW"/>
</dbReference>
<dbReference type="InterPro" id="IPR000276">
    <property type="entry name" value="GPCR_Rhodpsn"/>
</dbReference>
<evidence type="ECO:0000256" key="4">
    <source>
        <dbReference type="ARBA" id="ARBA00022859"/>
    </source>
</evidence>
<keyword evidence="5 13" id="KW-1133">Transmembrane helix</keyword>
<keyword evidence="8 13" id="KW-0472">Membrane</keyword>
<feature type="transmembrane region" description="Helical" evidence="13">
    <location>
        <begin position="53"/>
        <end position="75"/>
    </location>
</feature>
<evidence type="ECO:0000256" key="8">
    <source>
        <dbReference type="ARBA" id="ARBA00023136"/>
    </source>
</evidence>